<dbReference type="EMBL" id="MAYS01000565">
    <property type="protein sequence ID" value="OFC59453.1"/>
    <property type="molecule type" value="Genomic_DNA"/>
</dbReference>
<name>A0A1E7YV66_9GAMM</name>
<gene>
    <name evidence="2" type="ORF">BBW68_15065</name>
</gene>
<comment type="caution">
    <text evidence="2">The sequence shown here is derived from an EMBL/GenBank/DDBJ whole genome shotgun (WGS) entry which is preliminary data.</text>
</comment>
<evidence type="ECO:0000313" key="2">
    <source>
        <dbReference type="EMBL" id="OFC59453.1"/>
    </source>
</evidence>
<organism evidence="2 3">
    <name type="scientific">Candidatus Erwinia dacicola</name>
    <dbReference type="NCBI Taxonomy" id="252393"/>
    <lineage>
        <taxon>Bacteria</taxon>
        <taxon>Pseudomonadati</taxon>
        <taxon>Pseudomonadota</taxon>
        <taxon>Gammaproteobacteria</taxon>
        <taxon>Enterobacterales</taxon>
        <taxon>Erwiniaceae</taxon>
        <taxon>Erwinia</taxon>
    </lineage>
</organism>
<evidence type="ECO:0000313" key="3">
    <source>
        <dbReference type="Proteomes" id="UP000243534"/>
    </source>
</evidence>
<feature type="domain" description="DUF4780" evidence="1">
    <location>
        <begin position="1"/>
        <end position="67"/>
    </location>
</feature>
<proteinExistence type="predicted"/>
<evidence type="ECO:0000259" key="1">
    <source>
        <dbReference type="Pfam" id="PF16012"/>
    </source>
</evidence>
<sequence length="77" mass="8787">MIPCDDERSVQLYKAAIAKVWEVYPGARLVAVDKKDIPSRPRARVWIPATPSQPDQIMQLIKACNPNWGMEIRQGLR</sequence>
<reference evidence="2 3" key="1">
    <citation type="submission" date="2016-07" db="EMBL/GenBank/DDBJ databases">
        <authorList>
            <person name="Yuval B."/>
        </authorList>
    </citation>
    <scope>NUCLEOTIDE SEQUENCE [LARGE SCALE GENOMIC DNA]</scope>
    <source>
        <strain evidence="2 3">IL</strain>
    </source>
</reference>
<dbReference type="Pfam" id="PF16012">
    <property type="entry name" value="DUF4780"/>
    <property type="match status" value="1"/>
</dbReference>
<accession>A0A1E7YV66</accession>
<dbReference type="Proteomes" id="UP000243534">
    <property type="component" value="Unassembled WGS sequence"/>
</dbReference>
<protein>
    <recommendedName>
        <fullName evidence="1">DUF4780 domain-containing protein</fullName>
    </recommendedName>
</protein>
<dbReference type="AlphaFoldDB" id="A0A1E7YV66"/>
<dbReference type="InterPro" id="IPR031961">
    <property type="entry name" value="DUF4780"/>
</dbReference>